<organism evidence="1 2">
    <name type="scientific">Hibiscus syriacus</name>
    <name type="common">Rose of Sharon</name>
    <dbReference type="NCBI Taxonomy" id="106335"/>
    <lineage>
        <taxon>Eukaryota</taxon>
        <taxon>Viridiplantae</taxon>
        <taxon>Streptophyta</taxon>
        <taxon>Embryophyta</taxon>
        <taxon>Tracheophyta</taxon>
        <taxon>Spermatophyta</taxon>
        <taxon>Magnoliopsida</taxon>
        <taxon>eudicotyledons</taxon>
        <taxon>Gunneridae</taxon>
        <taxon>Pentapetalae</taxon>
        <taxon>rosids</taxon>
        <taxon>malvids</taxon>
        <taxon>Malvales</taxon>
        <taxon>Malvaceae</taxon>
        <taxon>Malvoideae</taxon>
        <taxon>Hibiscus</taxon>
    </lineage>
</organism>
<dbReference type="InterPro" id="IPR004320">
    <property type="entry name" value="BPS1_pln"/>
</dbReference>
<dbReference type="GO" id="GO:0048367">
    <property type="term" value="P:shoot system development"/>
    <property type="evidence" value="ECO:0007669"/>
    <property type="project" value="InterPro"/>
</dbReference>
<sequence>MQIKMASKYHVRSICLPSRSHPTILRMEDELNRIKTWEASALSTSVSISAGLSGLEDLYQCMDDLLNTTSVKQVLSVHRHEKCVDELLDRYVRLLDICGIERDYMFQIKEQVRVLQSSLRRRKGVSSIEDGILRYTSFRKEMRKQAKKVIFKLKQMDDKLDASPCLDQDHHFSAVIRILRQVNVTNTSIFQSLFSFLSAPVSSKRTRWSLVAKLMHKGVVACEEEQDVVNEFESVDSALCRHAFDVDKMQIAHKRLVALESSIEGVENKLECLFWKLLRARTSLLNIISQ</sequence>
<evidence type="ECO:0008006" key="3">
    <source>
        <dbReference type="Google" id="ProtNLM"/>
    </source>
</evidence>
<dbReference type="GO" id="GO:0048364">
    <property type="term" value="P:root development"/>
    <property type="evidence" value="ECO:0007669"/>
    <property type="project" value="InterPro"/>
</dbReference>
<dbReference type="PANTHER" id="PTHR33070">
    <property type="entry name" value="OS06G0725500 PROTEIN"/>
    <property type="match status" value="1"/>
</dbReference>
<dbReference type="Proteomes" id="UP000436088">
    <property type="component" value="Unassembled WGS sequence"/>
</dbReference>
<protein>
    <recommendedName>
        <fullName evidence="3">DUF241 domain protein</fullName>
    </recommendedName>
</protein>
<dbReference type="PANTHER" id="PTHR33070:SF109">
    <property type="entry name" value="DOMAIN PROTEIN, PUTATIVE (DUF241)-RELATED"/>
    <property type="match status" value="1"/>
</dbReference>
<keyword evidence="2" id="KW-1185">Reference proteome</keyword>
<comment type="caution">
    <text evidence="1">The sequence shown here is derived from an EMBL/GenBank/DDBJ whole genome shotgun (WGS) entry which is preliminary data.</text>
</comment>
<dbReference type="Pfam" id="PF03087">
    <property type="entry name" value="BPS1"/>
    <property type="match status" value="1"/>
</dbReference>
<accession>A0A6A3BLB6</accession>
<evidence type="ECO:0000313" key="2">
    <source>
        <dbReference type="Proteomes" id="UP000436088"/>
    </source>
</evidence>
<proteinExistence type="predicted"/>
<reference evidence="1" key="1">
    <citation type="submission" date="2019-09" db="EMBL/GenBank/DDBJ databases">
        <title>Draft genome information of white flower Hibiscus syriacus.</title>
        <authorList>
            <person name="Kim Y.-M."/>
        </authorList>
    </citation>
    <scope>NUCLEOTIDE SEQUENCE [LARGE SCALE GENOMIC DNA]</scope>
    <source>
        <strain evidence="1">YM2019G1</strain>
    </source>
</reference>
<evidence type="ECO:0000313" key="1">
    <source>
        <dbReference type="EMBL" id="KAE8715902.1"/>
    </source>
</evidence>
<dbReference type="AlphaFoldDB" id="A0A6A3BLB6"/>
<name>A0A6A3BLB6_HIBSY</name>
<dbReference type="EMBL" id="VEPZ02000856">
    <property type="protein sequence ID" value="KAE8715902.1"/>
    <property type="molecule type" value="Genomic_DNA"/>
</dbReference>
<gene>
    <name evidence="1" type="ORF">F3Y22_tig00110159pilonHSYRG00140</name>
</gene>